<evidence type="ECO:0000256" key="2">
    <source>
        <dbReference type="ARBA" id="ARBA00022576"/>
    </source>
</evidence>
<accession>A0AA41Q7N6</accession>
<comment type="caution">
    <text evidence="6">The sequence shown here is derived from an EMBL/GenBank/DDBJ whole genome shotgun (WGS) entry which is preliminary data.</text>
</comment>
<dbReference type="EMBL" id="JAKFHA010000034">
    <property type="protein sequence ID" value="MCF2532430.1"/>
    <property type="molecule type" value="Genomic_DNA"/>
</dbReference>
<dbReference type="Pfam" id="PF01041">
    <property type="entry name" value="DegT_DnrJ_EryC1"/>
    <property type="match status" value="1"/>
</dbReference>
<dbReference type="Gene3D" id="3.40.640.10">
    <property type="entry name" value="Type I PLP-dependent aspartate aminotransferase-like (Major domain)"/>
    <property type="match status" value="1"/>
</dbReference>
<dbReference type="AlphaFoldDB" id="A0AA41Q7N6"/>
<evidence type="ECO:0000256" key="5">
    <source>
        <dbReference type="RuleBase" id="RU004508"/>
    </source>
</evidence>
<evidence type="ECO:0000256" key="4">
    <source>
        <dbReference type="ARBA" id="ARBA00038398"/>
    </source>
</evidence>
<dbReference type="Gene3D" id="3.90.1150.10">
    <property type="entry name" value="Aspartate Aminotransferase, domain 1"/>
    <property type="match status" value="1"/>
</dbReference>
<dbReference type="SUPFAM" id="SSF53383">
    <property type="entry name" value="PLP-dependent transferases"/>
    <property type="match status" value="1"/>
</dbReference>
<evidence type="ECO:0000256" key="3">
    <source>
        <dbReference type="ARBA" id="ARBA00022898"/>
    </source>
</evidence>
<keyword evidence="2 6" id="KW-0032">Aminotransferase</keyword>
<name>A0AA41Q7N6_9ACTN</name>
<comment type="cofactor">
    <cofactor evidence="1">
        <name>pyridoxal 5'-phosphate</name>
        <dbReference type="ChEBI" id="CHEBI:597326"/>
    </cofactor>
</comment>
<sequence>MTEQKRVVYATAVYDQAEIDAVMAVLTQGQNGLRIGPNVAEMERRVADLFGKRHGVMVSSGSAALFLAIELLDLQPGTEVITSPLTFSTDLSCLLRAGLVPVFVDVEPDTFQIDVTKIEEMVTDKTGAVLIPNLAGNAPDWDAIRAIADRHGLKVIEDSCDAVGATLHGTPTGTRSDISVTSFSLSHIITAAGTGGMVMLDDDDLRDRCLTLRGWGRRSETQLFGSKAGSRDFWTDLDGISYDNMFIFDEAGWNFLPTELCAAFGVEQVKKLDRNYARRQHNFDRYTEVLARHESSFTPPRQLEGLNTAWLSYCFLIKPDAGFGRSELQQYLEAEGIDTRVVWTGNAARQPFMKNAVFRQPEGGLPGADHVMEFGMLISCNHGLSDEMLAHVGDRIDAFIGERSGTA</sequence>
<dbReference type="InterPro" id="IPR000653">
    <property type="entry name" value="DegT/StrS_aminotransferase"/>
</dbReference>
<keyword evidence="3 5" id="KW-0663">Pyridoxal phosphate</keyword>
<dbReference type="PANTHER" id="PTHR30244">
    <property type="entry name" value="TRANSAMINASE"/>
    <property type="match status" value="1"/>
</dbReference>
<dbReference type="PANTHER" id="PTHR30244:SF34">
    <property type="entry name" value="DTDP-4-AMINO-4,6-DIDEOXYGALACTOSE TRANSAMINASE"/>
    <property type="match status" value="1"/>
</dbReference>
<evidence type="ECO:0000256" key="1">
    <source>
        <dbReference type="ARBA" id="ARBA00001933"/>
    </source>
</evidence>
<gene>
    <name evidence="6" type="ORF">LZ495_35175</name>
</gene>
<dbReference type="PIRSF" id="PIRSF000390">
    <property type="entry name" value="PLP_StrS"/>
    <property type="match status" value="1"/>
</dbReference>
<dbReference type="InterPro" id="IPR015424">
    <property type="entry name" value="PyrdxlP-dep_Trfase"/>
</dbReference>
<evidence type="ECO:0000313" key="6">
    <source>
        <dbReference type="EMBL" id="MCF2532430.1"/>
    </source>
</evidence>
<dbReference type="InterPro" id="IPR015421">
    <property type="entry name" value="PyrdxlP-dep_Trfase_major"/>
</dbReference>
<evidence type="ECO:0000313" key="7">
    <source>
        <dbReference type="Proteomes" id="UP001165378"/>
    </source>
</evidence>
<keyword evidence="7" id="KW-1185">Reference proteome</keyword>
<dbReference type="GO" id="GO:0030170">
    <property type="term" value="F:pyridoxal phosphate binding"/>
    <property type="evidence" value="ECO:0007669"/>
    <property type="project" value="TreeGrafter"/>
</dbReference>
<protein>
    <submittedName>
        <fullName evidence="6">DegT/DnrJ/EryC1/StrS family aminotransferase</fullName>
    </submittedName>
</protein>
<dbReference type="GO" id="GO:0008483">
    <property type="term" value="F:transaminase activity"/>
    <property type="evidence" value="ECO:0007669"/>
    <property type="project" value="UniProtKB-KW"/>
</dbReference>
<dbReference type="Proteomes" id="UP001165378">
    <property type="component" value="Unassembled WGS sequence"/>
</dbReference>
<organism evidence="6 7">
    <name type="scientific">Yinghuangia soli</name>
    <dbReference type="NCBI Taxonomy" id="2908204"/>
    <lineage>
        <taxon>Bacteria</taxon>
        <taxon>Bacillati</taxon>
        <taxon>Actinomycetota</taxon>
        <taxon>Actinomycetes</taxon>
        <taxon>Kitasatosporales</taxon>
        <taxon>Streptomycetaceae</taxon>
        <taxon>Yinghuangia</taxon>
    </lineage>
</organism>
<dbReference type="CDD" id="cd00616">
    <property type="entry name" value="AHBA_syn"/>
    <property type="match status" value="1"/>
</dbReference>
<reference evidence="6" key="1">
    <citation type="submission" date="2022-01" db="EMBL/GenBank/DDBJ databases">
        <title>Genome-Based Taxonomic Classification of the Phylum Actinobacteria.</title>
        <authorList>
            <person name="Gao Y."/>
        </authorList>
    </citation>
    <scope>NUCLEOTIDE SEQUENCE</scope>
    <source>
        <strain evidence="6">KLBMP 8922</strain>
    </source>
</reference>
<dbReference type="RefSeq" id="WP_235057209.1">
    <property type="nucleotide sequence ID" value="NZ_JAKFHA010000034.1"/>
</dbReference>
<dbReference type="InterPro" id="IPR015422">
    <property type="entry name" value="PyrdxlP-dep_Trfase_small"/>
</dbReference>
<comment type="similarity">
    <text evidence="4">Belongs to the DegT/DnrJ/EryC1 family. L-glutamine:2-deoxy-scyllo-inosose/scyllo-inosose aminotransferase subfamily.</text>
</comment>
<keyword evidence="2 6" id="KW-0808">Transferase</keyword>
<dbReference type="GO" id="GO:0000271">
    <property type="term" value="P:polysaccharide biosynthetic process"/>
    <property type="evidence" value="ECO:0007669"/>
    <property type="project" value="TreeGrafter"/>
</dbReference>
<proteinExistence type="inferred from homology"/>